<evidence type="ECO:0000256" key="1">
    <source>
        <dbReference type="ARBA" id="ARBA00004651"/>
    </source>
</evidence>
<keyword evidence="3 6" id="KW-0812">Transmembrane</keyword>
<feature type="transmembrane region" description="Helical" evidence="6">
    <location>
        <begin position="77"/>
        <end position="96"/>
    </location>
</feature>
<feature type="transmembrane region" description="Helical" evidence="6">
    <location>
        <begin position="430"/>
        <end position="451"/>
    </location>
</feature>
<evidence type="ECO:0000259" key="7">
    <source>
        <dbReference type="PROSITE" id="PS50850"/>
    </source>
</evidence>
<comment type="subcellular location">
    <subcellularLocation>
        <location evidence="1">Cell membrane</location>
        <topology evidence="1">Multi-pass membrane protein</topology>
    </subcellularLocation>
</comment>
<evidence type="ECO:0000313" key="9">
    <source>
        <dbReference type="Proteomes" id="UP000309673"/>
    </source>
</evidence>
<feature type="transmembrane region" description="Helical" evidence="6">
    <location>
        <begin position="348"/>
        <end position="374"/>
    </location>
</feature>
<keyword evidence="5 6" id="KW-0472">Membrane</keyword>
<dbReference type="PROSITE" id="PS50850">
    <property type="entry name" value="MFS"/>
    <property type="match status" value="1"/>
</dbReference>
<dbReference type="OrthoDB" id="1726922at2"/>
<keyword evidence="2" id="KW-0813">Transport</keyword>
<feature type="transmembrane region" description="Helical" evidence="6">
    <location>
        <begin position="133"/>
        <end position="150"/>
    </location>
</feature>
<dbReference type="GO" id="GO:0005886">
    <property type="term" value="C:plasma membrane"/>
    <property type="evidence" value="ECO:0007669"/>
    <property type="project" value="UniProtKB-SubCell"/>
</dbReference>
<feature type="transmembrane region" description="Helical" evidence="6">
    <location>
        <begin position="276"/>
        <end position="294"/>
    </location>
</feature>
<dbReference type="EMBL" id="SUPK01000002">
    <property type="protein sequence ID" value="TJY43495.1"/>
    <property type="molecule type" value="Genomic_DNA"/>
</dbReference>
<dbReference type="InterPro" id="IPR020846">
    <property type="entry name" value="MFS_dom"/>
</dbReference>
<proteinExistence type="predicted"/>
<feature type="domain" description="Major facilitator superfamily (MFS) profile" evidence="7">
    <location>
        <begin position="67"/>
        <end position="456"/>
    </location>
</feature>
<dbReference type="Proteomes" id="UP000309673">
    <property type="component" value="Unassembled WGS sequence"/>
</dbReference>
<accession>A0A4U0FF43</accession>
<sequence>MNPGTPKPPPAVGSMLRKGALPLYVDNGLCVPVIFKYDKHDFRHAGRRNSGRMKNYIADMIGDLSPGVRRFIATESLFGLGAGMLALILNLHLLALGFNEEEIGKVTSVGALAMGFLSLPAGLLVRKAGRKKMLVLGMALLALGLAGFAFGTSKLDVMASQLAWSVGMTAVVTSEIQLIFQYCRDKKEETRAYSLLFAVFTLFTGAGTLLGGFLPKWLGGSSTVYQYTFLAAAGCLGLAAVLRGLLLPSQATKIPKAENTAVQAHETHGAGAGNKVPLFVLCVIIFLSGALFGLLNPYLNVILKGRFGWEDGAISMLLTVSGVFLFFGSLLVPYLLEKLGLRKAFAVLFAGNALLAFLMGLTVPAAVFSVLLLFRGGLFTMLSNVIDSEAMSAVPENDRNLFAGLRTIARSSGNSLASYAAGWMLSTSDYSLPFLVTGCLLVLGYGLYVWTAQPILEKRRRSRFT</sequence>
<dbReference type="Gene3D" id="1.20.1250.20">
    <property type="entry name" value="MFS general substrate transporter like domains"/>
    <property type="match status" value="2"/>
</dbReference>
<feature type="transmembrane region" description="Helical" evidence="6">
    <location>
        <begin position="162"/>
        <end position="180"/>
    </location>
</feature>
<evidence type="ECO:0000256" key="6">
    <source>
        <dbReference type="SAM" id="Phobius"/>
    </source>
</evidence>
<gene>
    <name evidence="8" type="ORF">E5161_06340</name>
</gene>
<organism evidence="8 9">
    <name type="scientific">Cohnella pontilimi</name>
    <dbReference type="NCBI Taxonomy" id="2564100"/>
    <lineage>
        <taxon>Bacteria</taxon>
        <taxon>Bacillati</taxon>
        <taxon>Bacillota</taxon>
        <taxon>Bacilli</taxon>
        <taxon>Bacillales</taxon>
        <taxon>Paenibacillaceae</taxon>
        <taxon>Cohnella</taxon>
    </lineage>
</organism>
<evidence type="ECO:0000256" key="4">
    <source>
        <dbReference type="ARBA" id="ARBA00022989"/>
    </source>
</evidence>
<dbReference type="InterPro" id="IPR036259">
    <property type="entry name" value="MFS_trans_sf"/>
</dbReference>
<protein>
    <submittedName>
        <fullName evidence="8">MFS transporter</fullName>
    </submittedName>
</protein>
<dbReference type="SUPFAM" id="SSF103473">
    <property type="entry name" value="MFS general substrate transporter"/>
    <property type="match status" value="1"/>
</dbReference>
<dbReference type="InterPro" id="IPR011701">
    <property type="entry name" value="MFS"/>
</dbReference>
<reference evidence="8 9" key="1">
    <citation type="submission" date="2019-04" db="EMBL/GenBank/DDBJ databases">
        <title>Cohnella sp. nov., isolated from soil.</title>
        <authorList>
            <person name="Kim W."/>
        </authorList>
    </citation>
    <scope>NUCLEOTIDE SEQUENCE [LARGE SCALE GENOMIC DNA]</scope>
    <source>
        <strain evidence="8 9">CAU 1483</strain>
    </source>
</reference>
<keyword evidence="9" id="KW-1185">Reference proteome</keyword>
<dbReference type="Pfam" id="PF07690">
    <property type="entry name" value="MFS_1"/>
    <property type="match status" value="1"/>
</dbReference>
<evidence type="ECO:0000256" key="3">
    <source>
        <dbReference type="ARBA" id="ARBA00022692"/>
    </source>
</evidence>
<comment type="caution">
    <text evidence="8">The sequence shown here is derived from an EMBL/GenBank/DDBJ whole genome shotgun (WGS) entry which is preliminary data.</text>
</comment>
<dbReference type="GO" id="GO:0022857">
    <property type="term" value="F:transmembrane transporter activity"/>
    <property type="evidence" value="ECO:0007669"/>
    <property type="project" value="InterPro"/>
</dbReference>
<feature type="transmembrane region" description="Helical" evidence="6">
    <location>
        <begin position="314"/>
        <end position="336"/>
    </location>
</feature>
<keyword evidence="4 6" id="KW-1133">Transmembrane helix</keyword>
<evidence type="ECO:0000256" key="5">
    <source>
        <dbReference type="ARBA" id="ARBA00023136"/>
    </source>
</evidence>
<dbReference type="AlphaFoldDB" id="A0A4U0FF43"/>
<evidence type="ECO:0000256" key="2">
    <source>
        <dbReference type="ARBA" id="ARBA00022448"/>
    </source>
</evidence>
<evidence type="ECO:0000313" key="8">
    <source>
        <dbReference type="EMBL" id="TJY43495.1"/>
    </source>
</evidence>
<feature type="transmembrane region" description="Helical" evidence="6">
    <location>
        <begin position="192"/>
        <end position="213"/>
    </location>
</feature>
<name>A0A4U0FF43_9BACL</name>
<dbReference type="PANTHER" id="PTHR23520">
    <property type="entry name" value="TRANSPORTER, PUTATIVE (AFU_ORTHOLOGUE AFUA_3G04000)-RELATED"/>
    <property type="match status" value="1"/>
</dbReference>
<dbReference type="PANTHER" id="PTHR23520:SF5">
    <property type="entry name" value="TRANSPORTER, PUTATIVE (AFU_ORTHOLOGUE AFUA_3G04000)-RELATED"/>
    <property type="match status" value="1"/>
</dbReference>
<feature type="transmembrane region" description="Helical" evidence="6">
    <location>
        <begin position="225"/>
        <end position="246"/>
    </location>
</feature>
<feature type="transmembrane region" description="Helical" evidence="6">
    <location>
        <begin position="108"/>
        <end position="126"/>
    </location>
</feature>